<proteinExistence type="predicted"/>
<dbReference type="Proteomes" id="UP001595987">
    <property type="component" value="Unassembled WGS sequence"/>
</dbReference>
<sequence>MKQEIQNSYPLSFMQMMELIEHEDTAEIIAKKTYNQFPIALITDYLEDRQQAEKELGQTTIWSQVVRGCVGFARDKEDLIKKATGREEFDLETVLSCWEAQEARWARIFELRTERLSQAQEQARVKREAFQKAKQARIQETMASLSNGLNKLKANKDMSADQRAEYSRKISQKEQEMDDLRHLKQHFENSNERFSSNVRRHFEEVEEDFYRRSQYPSQQSRWQQAVVQEAYAQMQFVTEQQNEVFEDSCRITRRNIEDKIEELHKERNALPW</sequence>
<organism evidence="2 3">
    <name type="scientific">Lactococcus nasutitermitis</name>
    <dbReference type="NCBI Taxonomy" id="1652957"/>
    <lineage>
        <taxon>Bacteria</taxon>
        <taxon>Bacillati</taxon>
        <taxon>Bacillota</taxon>
        <taxon>Bacilli</taxon>
        <taxon>Lactobacillales</taxon>
        <taxon>Streptococcaceae</taxon>
        <taxon>Lactococcus</taxon>
    </lineage>
</organism>
<dbReference type="RefSeq" id="WP_213534114.1">
    <property type="nucleotide sequence ID" value="NZ_BOVQ01000003.1"/>
</dbReference>
<evidence type="ECO:0000313" key="3">
    <source>
        <dbReference type="Proteomes" id="UP001595987"/>
    </source>
</evidence>
<protein>
    <submittedName>
        <fullName evidence="2">Uncharacterized protein</fullName>
    </submittedName>
</protein>
<accession>A0ABV9JAR7</accession>
<gene>
    <name evidence="2" type="ORF">ACFO26_01595</name>
</gene>
<comment type="caution">
    <text evidence="2">The sequence shown here is derived from an EMBL/GenBank/DDBJ whole genome shotgun (WGS) entry which is preliminary data.</text>
</comment>
<name>A0ABV9JAR7_9LACT</name>
<feature type="coiled-coil region" evidence="1">
    <location>
        <begin position="116"/>
        <end position="190"/>
    </location>
</feature>
<evidence type="ECO:0000313" key="2">
    <source>
        <dbReference type="EMBL" id="MFC4651603.1"/>
    </source>
</evidence>
<dbReference type="EMBL" id="JBHSGD010000001">
    <property type="protein sequence ID" value="MFC4651603.1"/>
    <property type="molecule type" value="Genomic_DNA"/>
</dbReference>
<keyword evidence="1" id="KW-0175">Coiled coil</keyword>
<evidence type="ECO:0000256" key="1">
    <source>
        <dbReference type="SAM" id="Coils"/>
    </source>
</evidence>
<keyword evidence="3" id="KW-1185">Reference proteome</keyword>
<reference evidence="3" key="1">
    <citation type="journal article" date="2019" name="Int. J. Syst. Evol. Microbiol.">
        <title>The Global Catalogue of Microorganisms (GCM) 10K type strain sequencing project: providing services to taxonomists for standard genome sequencing and annotation.</title>
        <authorList>
            <consortium name="The Broad Institute Genomics Platform"/>
            <consortium name="The Broad Institute Genome Sequencing Center for Infectious Disease"/>
            <person name="Wu L."/>
            <person name="Ma J."/>
        </authorList>
    </citation>
    <scope>NUCLEOTIDE SEQUENCE [LARGE SCALE GENOMIC DNA]</scope>
    <source>
        <strain evidence="3">CCUG 63287</strain>
    </source>
</reference>